<geneLocation type="plasmid" evidence="2">
    <name>pjcm18538 dna</name>
</geneLocation>
<organism evidence="1 2">
    <name type="scientific">Mycolicibacterium arabiense</name>
    <dbReference type="NCBI Taxonomy" id="1286181"/>
    <lineage>
        <taxon>Bacteria</taxon>
        <taxon>Bacillati</taxon>
        <taxon>Actinomycetota</taxon>
        <taxon>Actinomycetes</taxon>
        <taxon>Mycobacteriales</taxon>
        <taxon>Mycobacteriaceae</taxon>
        <taxon>Mycolicibacterium</taxon>
    </lineage>
</organism>
<dbReference type="Proteomes" id="UP000467428">
    <property type="component" value="Chromosome"/>
</dbReference>
<name>A0A7I7RVK9_9MYCO</name>
<accession>A0A7I7RVK9</accession>
<sequence length="147" mass="15956">MSLLPIPPIDTATDPITTPADLRQRWRALMGPLGFDERLLRFSFVGPDRRLVKLLSDVPIGRSPTPAMVDDLMSALEVLVHDVAEGGTVAFLLTRPGLGSVSRWDQQWADALVAGAAERGLAIEPIFRAHDHDVALVAPRALAAYAR</sequence>
<dbReference type="AlphaFoldDB" id="A0A7I7RVK9"/>
<gene>
    <name evidence="1" type="ORF">MARA_12830</name>
</gene>
<dbReference type="KEGG" id="marz:MARA_12830"/>
<evidence type="ECO:0000313" key="1">
    <source>
        <dbReference type="EMBL" id="BBY47815.1"/>
    </source>
</evidence>
<proteinExistence type="predicted"/>
<evidence type="ECO:0000313" key="2">
    <source>
        <dbReference type="Proteomes" id="UP000467428"/>
    </source>
</evidence>
<protein>
    <submittedName>
        <fullName evidence="1">Uncharacterized protein</fullName>
    </submittedName>
</protein>
<dbReference type="EMBL" id="AP022593">
    <property type="protein sequence ID" value="BBY47815.1"/>
    <property type="molecule type" value="Genomic_DNA"/>
</dbReference>
<dbReference type="RefSeq" id="WP_235887425.1">
    <property type="nucleotide sequence ID" value="NZ_AP022593.1"/>
</dbReference>
<keyword evidence="2" id="KW-1185">Reference proteome</keyword>
<reference evidence="1 2" key="1">
    <citation type="journal article" date="2019" name="Emerg. Microbes Infect.">
        <title>Comprehensive subspecies identification of 175 nontuberculous mycobacteria species based on 7547 genomic profiles.</title>
        <authorList>
            <person name="Matsumoto Y."/>
            <person name="Kinjo T."/>
            <person name="Motooka D."/>
            <person name="Nabeya D."/>
            <person name="Jung N."/>
            <person name="Uechi K."/>
            <person name="Horii T."/>
            <person name="Iida T."/>
            <person name="Fujita J."/>
            <person name="Nakamura S."/>
        </authorList>
    </citation>
    <scope>NUCLEOTIDE SEQUENCE [LARGE SCALE GENOMIC DNA]</scope>
    <source>
        <strain evidence="1 2">JCM 18538</strain>
    </source>
</reference>